<dbReference type="EMBL" id="NKHF01000036">
    <property type="protein sequence ID" value="PCK32265.1"/>
    <property type="molecule type" value="Genomic_DNA"/>
</dbReference>
<dbReference type="InterPro" id="IPR052565">
    <property type="entry name" value="Glutaredoxin-like_YDR286C"/>
</dbReference>
<sequence length="76" mass="8973">MIRCTLFHTEGCHLCEEALAMLIQFLPEAEIELIDIVDNEETMNEYQYRIPVIRKGESKQELGWPFTQQQLQEFIA</sequence>
<keyword evidence="2" id="KW-1185">Reference proteome</keyword>
<dbReference type="RefSeq" id="WP_099641575.1">
    <property type="nucleotide sequence ID" value="NZ_JAQPZX010000023.1"/>
</dbReference>
<proteinExistence type="predicted"/>
<gene>
    <name evidence="1" type="ORF">CEX98_08010</name>
</gene>
<organism evidence="1 2">
    <name type="scientific">Pseudoalteromonas piscicida</name>
    <dbReference type="NCBI Taxonomy" id="43662"/>
    <lineage>
        <taxon>Bacteria</taxon>
        <taxon>Pseudomonadati</taxon>
        <taxon>Pseudomonadota</taxon>
        <taxon>Gammaproteobacteria</taxon>
        <taxon>Alteromonadales</taxon>
        <taxon>Pseudoalteromonadaceae</taxon>
        <taxon>Pseudoalteromonas</taxon>
    </lineage>
</organism>
<dbReference type="PANTHER" id="PTHR33558">
    <property type="entry name" value="GLUTAREDOXIN-LIKE PROTEIN C5ORF63 HOMOLOG"/>
    <property type="match status" value="1"/>
</dbReference>
<dbReference type="SUPFAM" id="SSF52833">
    <property type="entry name" value="Thioredoxin-like"/>
    <property type="match status" value="1"/>
</dbReference>
<dbReference type="Proteomes" id="UP000228621">
    <property type="component" value="Unassembled WGS sequence"/>
</dbReference>
<name>A0A2A5JS72_PSEO7</name>
<dbReference type="OrthoDB" id="8537427at2"/>
<dbReference type="InterPro" id="IPR036249">
    <property type="entry name" value="Thioredoxin-like_sf"/>
</dbReference>
<dbReference type="PANTHER" id="PTHR33558:SF1">
    <property type="entry name" value="GLUTAREDOXIN-LIKE PROTEIN C5ORF63 HOMOLOG"/>
    <property type="match status" value="1"/>
</dbReference>
<dbReference type="Gene3D" id="3.40.30.10">
    <property type="entry name" value="Glutaredoxin"/>
    <property type="match status" value="1"/>
</dbReference>
<protein>
    <submittedName>
        <fullName evidence="1">NrdH-redoxin</fullName>
    </submittedName>
</protein>
<evidence type="ECO:0000313" key="1">
    <source>
        <dbReference type="EMBL" id="PCK32265.1"/>
    </source>
</evidence>
<evidence type="ECO:0000313" key="2">
    <source>
        <dbReference type="Proteomes" id="UP000228621"/>
    </source>
</evidence>
<reference evidence="2" key="1">
    <citation type="journal article" date="2019" name="Genome Announc.">
        <title>Draft Genome Sequence of Pseudoalteromonas piscicida Strain 36Y ROTHPW, an Hypersaline Seawater Isolate from the South Coast of Sonora, Mexico.</title>
        <authorList>
            <person name="Sanchez-Diaz R."/>
            <person name="Molina-Garza Z.J."/>
            <person name="Cruz-Suarez L.E."/>
            <person name="Selvin J."/>
            <person name="Kiran G.S."/>
            <person name="Ibarra-Gamez J.C."/>
            <person name="Gomez-Gil B."/>
            <person name="Galaviz-Silva L."/>
        </authorList>
    </citation>
    <scope>NUCLEOTIDE SEQUENCE [LARGE SCALE GENOMIC DNA]</scope>
    <source>
        <strain evidence="2">36Y_RITHPW</strain>
    </source>
</reference>
<dbReference type="InterPro" id="IPR008554">
    <property type="entry name" value="Glutaredoxin-like"/>
</dbReference>
<comment type="caution">
    <text evidence="1">The sequence shown here is derived from an EMBL/GenBank/DDBJ whole genome shotgun (WGS) entry which is preliminary data.</text>
</comment>
<dbReference type="Pfam" id="PF05768">
    <property type="entry name" value="Glrx-like"/>
    <property type="match status" value="1"/>
</dbReference>
<dbReference type="AlphaFoldDB" id="A0A2A5JS72"/>
<accession>A0A2A5JS72</accession>